<dbReference type="EMBL" id="JACIER010000006">
    <property type="protein sequence ID" value="MBB4044155.1"/>
    <property type="molecule type" value="Genomic_DNA"/>
</dbReference>
<keyword evidence="2" id="KW-1185">Reference proteome</keyword>
<organism evidence="1 2">
    <name type="scientific">Bacteroides reticulotermitis</name>
    <dbReference type="NCBI Taxonomy" id="1133319"/>
    <lineage>
        <taxon>Bacteria</taxon>
        <taxon>Pseudomonadati</taxon>
        <taxon>Bacteroidota</taxon>
        <taxon>Bacteroidia</taxon>
        <taxon>Bacteroidales</taxon>
        <taxon>Bacteroidaceae</taxon>
        <taxon>Bacteroides</taxon>
    </lineage>
</organism>
<proteinExistence type="predicted"/>
<evidence type="ECO:0000313" key="2">
    <source>
        <dbReference type="Proteomes" id="UP000560658"/>
    </source>
</evidence>
<evidence type="ECO:0000313" key="1">
    <source>
        <dbReference type="EMBL" id="MBB4044155.1"/>
    </source>
</evidence>
<protein>
    <submittedName>
        <fullName evidence="1">Uncharacterized protein</fullName>
    </submittedName>
</protein>
<reference evidence="1" key="1">
    <citation type="submission" date="2020-08" db="EMBL/GenBank/DDBJ databases">
        <title>Genomic Encyclopedia of Type Strains, Phase IV (KMG-IV): sequencing the most valuable type-strain genomes for metagenomic binning, comparative biology and taxonomic classification.</title>
        <authorList>
            <person name="Goeker M."/>
        </authorList>
    </citation>
    <scope>NUCLEOTIDE SEQUENCE [LARGE SCALE GENOMIC DNA]</scope>
    <source>
        <strain evidence="1">DSM 105720</strain>
    </source>
</reference>
<dbReference type="Proteomes" id="UP000560658">
    <property type="component" value="Unassembled WGS sequence"/>
</dbReference>
<name>A0A840D675_9BACE</name>
<dbReference type="RefSeq" id="WP_044165304.1">
    <property type="nucleotide sequence ID" value="NZ_JACIER010000006.1"/>
</dbReference>
<accession>A0A840D675</accession>
<comment type="caution">
    <text evidence="1">The sequence shown here is derived from an EMBL/GenBank/DDBJ whole genome shotgun (WGS) entry which is preliminary data.</text>
</comment>
<sequence>MHNATLSAEIVAFSSLSVEEANQLTQRIYWLFEQIDKSHLKWKKEKVFMRLVSGGLIECLVSAPCDALRIALLIKNGIKSFSIYPSSEFLASAKYRKQFQAYGARVGISIGRVNIDLIDKDIVDEEAISRSGKLIAEQKKMKAKSTLSFDSPSKDLTDQITVILSLLDEFLNRATTKQSHILLYKLLGYNEVDIARELGIKQSTVNQQSKAAGWNVIEQAVRYYSQYDFFGEFNYKNYWEEDDIE</sequence>
<gene>
    <name evidence="1" type="ORF">GGR06_001944</name>
</gene>
<dbReference type="AlphaFoldDB" id="A0A840D675"/>